<evidence type="ECO:0000313" key="3">
    <source>
        <dbReference type="Proteomes" id="UP000037923"/>
    </source>
</evidence>
<name>A0A0N0DU78_LEPPY</name>
<keyword evidence="1" id="KW-0175">Coiled coil</keyword>
<sequence length="330" mass="36455">MALVPVDPALWNKMGVDADENLPEGWTCETSLEIRDEDGTNPRGLEVKATKWGSDIVLADEPYERGWTNFRYIVDRVRIKTTELWARLVSTAAEAAFYQGMAANAASALNAARIHSDISSLRQQAAYEVAGLRQEAAMNTQMSTAGLQKDLVVMSERMRSLEQQAETSKRDMVELRRAYAEKAKELDRQVFAERGTLVSTQEGLKARVDHLESTMALTIQTQVRQEVQRECAGYEQQREKLGRTLARVDALEAANTQAKNLEGVLRDLSTKVTAGGAEGGGEMTAHLMEEITRLGGGLAQIPRCLPRMLHGWGEGGRFSLQLQESVSKSA</sequence>
<evidence type="ECO:0000256" key="1">
    <source>
        <dbReference type="SAM" id="Coils"/>
    </source>
</evidence>
<gene>
    <name evidence="2" type="ORF">ABB37_06093</name>
</gene>
<proteinExistence type="predicted"/>
<evidence type="ECO:0000313" key="2">
    <source>
        <dbReference type="EMBL" id="KPA78472.1"/>
    </source>
</evidence>
<dbReference type="GeneID" id="26906382"/>
<dbReference type="Proteomes" id="UP000037923">
    <property type="component" value="Unassembled WGS sequence"/>
</dbReference>
<accession>A0A0N0DU78</accession>
<keyword evidence="3" id="KW-1185">Reference proteome</keyword>
<organism evidence="2 3">
    <name type="scientific">Leptomonas pyrrhocoris</name>
    <name type="common">Firebug parasite</name>
    <dbReference type="NCBI Taxonomy" id="157538"/>
    <lineage>
        <taxon>Eukaryota</taxon>
        <taxon>Discoba</taxon>
        <taxon>Euglenozoa</taxon>
        <taxon>Kinetoplastea</taxon>
        <taxon>Metakinetoplastina</taxon>
        <taxon>Trypanosomatida</taxon>
        <taxon>Trypanosomatidae</taxon>
        <taxon>Leishmaniinae</taxon>
        <taxon>Leptomonas</taxon>
    </lineage>
</organism>
<feature type="coiled-coil region" evidence="1">
    <location>
        <begin position="224"/>
        <end position="271"/>
    </location>
</feature>
<dbReference type="RefSeq" id="XP_015656910.1">
    <property type="nucleotide sequence ID" value="XM_015804336.1"/>
</dbReference>
<dbReference type="RefSeq" id="XP_015656911.1">
    <property type="nucleotide sequence ID" value="XM_015804337.1"/>
</dbReference>
<protein>
    <submittedName>
        <fullName evidence="2">Uncharacterized protein</fullName>
    </submittedName>
</protein>
<dbReference type="AlphaFoldDB" id="A0A0N0DU78"/>
<dbReference type="EMBL" id="LGTL01000013">
    <property type="protein sequence ID" value="KPA78472.1"/>
    <property type="molecule type" value="Genomic_DNA"/>
</dbReference>
<comment type="caution">
    <text evidence="2">The sequence shown here is derived from an EMBL/GenBank/DDBJ whole genome shotgun (WGS) entry which is preliminary data.</text>
</comment>
<dbReference type="VEuPathDB" id="TriTrypDB:LpyrH10_13_0380"/>
<reference evidence="2 3" key="1">
    <citation type="submission" date="2015-07" db="EMBL/GenBank/DDBJ databases">
        <title>High-quality genome of monoxenous trypanosomatid Leptomonas pyrrhocoris.</title>
        <authorList>
            <person name="Flegontov P."/>
            <person name="Butenko A."/>
            <person name="Firsov S."/>
            <person name="Vlcek C."/>
            <person name="Logacheva M.D."/>
            <person name="Field M."/>
            <person name="Filatov D."/>
            <person name="Flegontova O."/>
            <person name="Gerasimov E."/>
            <person name="Jackson A.P."/>
            <person name="Kelly S."/>
            <person name="Opperdoes F."/>
            <person name="O'Reilly A."/>
            <person name="Votypka J."/>
            <person name="Yurchenko V."/>
            <person name="Lukes J."/>
        </authorList>
    </citation>
    <scope>NUCLEOTIDE SEQUENCE [LARGE SCALE GENOMIC DNA]</scope>
    <source>
        <strain evidence="2">H10</strain>
    </source>
</reference>
<dbReference type="EMBL" id="LGTL01000013">
    <property type="protein sequence ID" value="KPA78471.1"/>
    <property type="molecule type" value="Genomic_DNA"/>
</dbReference>
<feature type="coiled-coil region" evidence="1">
    <location>
        <begin position="151"/>
        <end position="178"/>
    </location>
</feature>